<evidence type="ECO:0000256" key="4">
    <source>
        <dbReference type="ARBA" id="ARBA00012381"/>
    </source>
</evidence>
<evidence type="ECO:0000313" key="11">
    <source>
        <dbReference type="EMBL" id="KAF5384464.1"/>
    </source>
</evidence>
<keyword evidence="5" id="KW-0479">Metal-binding</keyword>
<dbReference type="GO" id="GO:0005829">
    <property type="term" value="C:cytosol"/>
    <property type="evidence" value="ECO:0007669"/>
    <property type="project" value="TreeGrafter"/>
</dbReference>
<dbReference type="EMBL" id="JAACJN010000043">
    <property type="protein sequence ID" value="KAF5384464.1"/>
    <property type="molecule type" value="Genomic_DNA"/>
</dbReference>
<dbReference type="InterPro" id="IPR049734">
    <property type="entry name" value="NudC-like_C"/>
</dbReference>
<dbReference type="GO" id="GO:0006742">
    <property type="term" value="P:NADP+ catabolic process"/>
    <property type="evidence" value="ECO:0007669"/>
    <property type="project" value="TreeGrafter"/>
</dbReference>
<comment type="cofactor">
    <cofactor evidence="2">
        <name>Zn(2+)</name>
        <dbReference type="ChEBI" id="CHEBI:29105"/>
    </cofactor>
</comment>
<keyword evidence="8" id="KW-0520">NAD</keyword>
<organism evidence="11 12">
    <name type="scientific">Collybiopsis confluens</name>
    <dbReference type="NCBI Taxonomy" id="2823264"/>
    <lineage>
        <taxon>Eukaryota</taxon>
        <taxon>Fungi</taxon>
        <taxon>Dikarya</taxon>
        <taxon>Basidiomycota</taxon>
        <taxon>Agaricomycotina</taxon>
        <taxon>Agaricomycetes</taxon>
        <taxon>Agaricomycetidae</taxon>
        <taxon>Agaricales</taxon>
        <taxon>Marasmiineae</taxon>
        <taxon>Omphalotaceae</taxon>
        <taxon>Collybiopsis</taxon>
    </lineage>
</organism>
<dbReference type="SUPFAM" id="SSF55811">
    <property type="entry name" value="Nudix"/>
    <property type="match status" value="1"/>
</dbReference>
<evidence type="ECO:0000256" key="9">
    <source>
        <dbReference type="ARBA" id="ARBA00023679"/>
    </source>
</evidence>
<comment type="cofactor">
    <cofactor evidence="1">
        <name>Mg(2+)</name>
        <dbReference type="ChEBI" id="CHEBI:18420"/>
    </cofactor>
</comment>
<accession>A0A8H5HJG2</accession>
<evidence type="ECO:0000256" key="5">
    <source>
        <dbReference type="ARBA" id="ARBA00022723"/>
    </source>
</evidence>
<dbReference type="InterPro" id="IPR020084">
    <property type="entry name" value="NUDIX_hydrolase_CS"/>
</dbReference>
<dbReference type="InterPro" id="IPR000086">
    <property type="entry name" value="NUDIX_hydrolase_dom"/>
</dbReference>
<evidence type="ECO:0000256" key="7">
    <source>
        <dbReference type="ARBA" id="ARBA00022842"/>
    </source>
</evidence>
<reference evidence="11 12" key="1">
    <citation type="journal article" date="2020" name="ISME J.">
        <title>Uncovering the hidden diversity of litter-decomposition mechanisms in mushroom-forming fungi.</title>
        <authorList>
            <person name="Floudas D."/>
            <person name="Bentzer J."/>
            <person name="Ahren D."/>
            <person name="Johansson T."/>
            <person name="Persson P."/>
            <person name="Tunlid A."/>
        </authorList>
    </citation>
    <scope>NUCLEOTIDE SEQUENCE [LARGE SCALE GENOMIC DNA]</scope>
    <source>
        <strain evidence="11 12">CBS 406.79</strain>
    </source>
</reference>
<dbReference type="AlphaFoldDB" id="A0A8H5HJG2"/>
<dbReference type="GO" id="GO:0005777">
    <property type="term" value="C:peroxisome"/>
    <property type="evidence" value="ECO:0007669"/>
    <property type="project" value="TreeGrafter"/>
</dbReference>
<dbReference type="OrthoDB" id="10249612at2759"/>
<dbReference type="CDD" id="cd03429">
    <property type="entry name" value="NUDIX_NADH_pyrophosphatase_Nudt13"/>
    <property type="match status" value="1"/>
</dbReference>
<dbReference type="PANTHER" id="PTHR42904">
    <property type="entry name" value="NUDIX HYDROLASE, NUDC SUBFAMILY"/>
    <property type="match status" value="1"/>
</dbReference>
<proteinExistence type="inferred from homology"/>
<dbReference type="GO" id="GO:0046872">
    <property type="term" value="F:metal ion binding"/>
    <property type="evidence" value="ECO:0007669"/>
    <property type="project" value="UniProtKB-KW"/>
</dbReference>
<protein>
    <recommendedName>
        <fullName evidence="4">NAD(+) diphosphatase</fullName>
        <ecNumber evidence="4">3.6.1.22</ecNumber>
    </recommendedName>
</protein>
<keyword evidence="6" id="KW-0378">Hydrolase</keyword>
<dbReference type="Gene3D" id="3.90.79.20">
    <property type="match status" value="1"/>
</dbReference>
<dbReference type="Gene3D" id="3.90.79.10">
    <property type="entry name" value="Nucleoside Triphosphate Pyrophosphohydrolase"/>
    <property type="match status" value="1"/>
</dbReference>
<evidence type="ECO:0000256" key="8">
    <source>
        <dbReference type="ARBA" id="ARBA00023027"/>
    </source>
</evidence>
<dbReference type="PANTHER" id="PTHR42904:SF6">
    <property type="entry name" value="NAD-CAPPED RNA HYDROLASE NUDT12"/>
    <property type="match status" value="1"/>
</dbReference>
<evidence type="ECO:0000259" key="10">
    <source>
        <dbReference type="PROSITE" id="PS51462"/>
    </source>
</evidence>
<sequence>MAEQRTMMFSGSPLNRLSWLRTSSVFLNSIITSPSARWVLFKSGNPLMASKTTLAFLSTKDVGSFIGEAPYFGQGKDSGLLTEKEQVPATEALRHKGIRIVFLGLHETASASLAGGGTGALPSSEFTDPEKATEKIEGTPYFAIDVADSGLEDSAIEATVNESEQAKAGTALTWLDARSFMTNSDLFYGAIFSEARSMIDWNFRNKFCAGCGSPTFSLWGGWKLGCSSLMPWADNTGRKSCPSGKGLHNYAHPRSDPVVIMLAVDETGEKILMGQNNRFKGQFYSALAGFIEPGETFEDAVKREMWEEAGVKVRDVQYHSGQPWPFPASIMCGFYSRADSSKPVRTDLDNELADARWFVREDVLSVLNHAHGSRIDLTRVGEATEQKEGEPPFKVPPPTTIAGNLIRDWAHGRIKFPPVNLNVEASKKGNL</sequence>
<dbReference type="Pfam" id="PF00293">
    <property type="entry name" value="NUDIX"/>
    <property type="match status" value="1"/>
</dbReference>
<gene>
    <name evidence="11" type="ORF">D9757_006492</name>
</gene>
<comment type="caution">
    <text evidence="11">The sequence shown here is derived from an EMBL/GenBank/DDBJ whole genome shotgun (WGS) entry which is preliminary data.</text>
</comment>
<evidence type="ECO:0000313" key="12">
    <source>
        <dbReference type="Proteomes" id="UP000518752"/>
    </source>
</evidence>
<dbReference type="InterPro" id="IPR050241">
    <property type="entry name" value="NAD-cap_RNA_hydrolase_NudC"/>
</dbReference>
<dbReference type="PROSITE" id="PS00893">
    <property type="entry name" value="NUDIX_BOX"/>
    <property type="match status" value="1"/>
</dbReference>
<keyword evidence="12" id="KW-1185">Reference proteome</keyword>
<dbReference type="InterPro" id="IPR015797">
    <property type="entry name" value="NUDIX_hydrolase-like_dom_sf"/>
</dbReference>
<dbReference type="GO" id="GO:0019677">
    <property type="term" value="P:NAD+ catabolic process"/>
    <property type="evidence" value="ECO:0007669"/>
    <property type="project" value="TreeGrafter"/>
</dbReference>
<dbReference type="GO" id="GO:0035529">
    <property type="term" value="F:NADH pyrophosphatase activity"/>
    <property type="evidence" value="ECO:0007669"/>
    <property type="project" value="TreeGrafter"/>
</dbReference>
<comment type="catalytic activity">
    <reaction evidence="9">
        <text>a 5'-end NAD(+)-phospho-ribonucleoside in mRNA + H2O = a 5'-end phospho-adenosine-phospho-ribonucleoside in mRNA + beta-nicotinamide D-ribonucleotide + 2 H(+)</text>
        <dbReference type="Rhea" id="RHEA:60876"/>
        <dbReference type="Rhea" id="RHEA-COMP:15698"/>
        <dbReference type="Rhea" id="RHEA-COMP:15719"/>
        <dbReference type="ChEBI" id="CHEBI:14649"/>
        <dbReference type="ChEBI" id="CHEBI:15377"/>
        <dbReference type="ChEBI" id="CHEBI:15378"/>
        <dbReference type="ChEBI" id="CHEBI:144029"/>
        <dbReference type="ChEBI" id="CHEBI:144051"/>
    </reaction>
    <physiologicalReaction direction="left-to-right" evidence="9">
        <dbReference type="Rhea" id="RHEA:60877"/>
    </physiologicalReaction>
</comment>
<dbReference type="PROSITE" id="PS51462">
    <property type="entry name" value="NUDIX"/>
    <property type="match status" value="1"/>
</dbReference>
<evidence type="ECO:0000256" key="3">
    <source>
        <dbReference type="ARBA" id="ARBA00009595"/>
    </source>
</evidence>
<evidence type="ECO:0000256" key="2">
    <source>
        <dbReference type="ARBA" id="ARBA00001947"/>
    </source>
</evidence>
<comment type="similarity">
    <text evidence="3">Belongs to the Nudix hydrolase family. NudC subfamily.</text>
</comment>
<name>A0A8H5HJG2_9AGAR</name>
<dbReference type="EC" id="3.6.1.22" evidence="4"/>
<keyword evidence="7" id="KW-0460">Magnesium</keyword>
<evidence type="ECO:0000256" key="6">
    <source>
        <dbReference type="ARBA" id="ARBA00022801"/>
    </source>
</evidence>
<evidence type="ECO:0000256" key="1">
    <source>
        <dbReference type="ARBA" id="ARBA00001946"/>
    </source>
</evidence>
<dbReference type="Proteomes" id="UP000518752">
    <property type="component" value="Unassembled WGS sequence"/>
</dbReference>
<feature type="domain" description="Nudix hydrolase" evidence="10">
    <location>
        <begin position="253"/>
        <end position="382"/>
    </location>
</feature>